<protein>
    <submittedName>
        <fullName evidence="2">Uncharacterized protein</fullName>
    </submittedName>
</protein>
<feature type="compositionally biased region" description="Basic residues" evidence="1">
    <location>
        <begin position="92"/>
        <end position="104"/>
    </location>
</feature>
<feature type="compositionally biased region" description="Low complexity" evidence="1">
    <location>
        <begin position="117"/>
        <end position="128"/>
    </location>
</feature>
<dbReference type="EMBL" id="JAINUG010000059">
    <property type="protein sequence ID" value="KAJ8403287.1"/>
    <property type="molecule type" value="Genomic_DNA"/>
</dbReference>
<sequence length="155" mass="17039">MGTMKYPLAYPRTSQSTPADTVGTTPNPRLKTTPSPDKTNPDPTLHRRPSTKPQNAPAKGHSKKAWAIISGAPHLLGHRALTDQPCWYKTSRTGRRPRAHHQWRSRTAAGAPPPLTLPHLTPTGTPEGDTTWRQASLTYRALWSRASTCETEGGY</sequence>
<accession>A0AAD7WNC6</accession>
<feature type="region of interest" description="Disordered" evidence="1">
    <location>
        <begin position="90"/>
        <end position="128"/>
    </location>
</feature>
<reference evidence="2" key="1">
    <citation type="journal article" date="2023" name="Science">
        <title>Genome structures resolve the early diversification of teleost fishes.</title>
        <authorList>
            <person name="Parey E."/>
            <person name="Louis A."/>
            <person name="Montfort J."/>
            <person name="Bouchez O."/>
            <person name="Roques C."/>
            <person name="Iampietro C."/>
            <person name="Lluch J."/>
            <person name="Castinel A."/>
            <person name="Donnadieu C."/>
            <person name="Desvignes T."/>
            <person name="Floi Bucao C."/>
            <person name="Jouanno E."/>
            <person name="Wen M."/>
            <person name="Mejri S."/>
            <person name="Dirks R."/>
            <person name="Jansen H."/>
            <person name="Henkel C."/>
            <person name="Chen W.J."/>
            <person name="Zahm M."/>
            <person name="Cabau C."/>
            <person name="Klopp C."/>
            <person name="Thompson A.W."/>
            <person name="Robinson-Rechavi M."/>
            <person name="Braasch I."/>
            <person name="Lecointre G."/>
            <person name="Bobe J."/>
            <person name="Postlethwait J.H."/>
            <person name="Berthelot C."/>
            <person name="Roest Crollius H."/>
            <person name="Guiguen Y."/>
        </authorList>
    </citation>
    <scope>NUCLEOTIDE SEQUENCE</scope>
    <source>
        <strain evidence="2">NC1722</strain>
    </source>
</reference>
<feature type="region of interest" description="Disordered" evidence="1">
    <location>
        <begin position="1"/>
        <end position="64"/>
    </location>
</feature>
<evidence type="ECO:0000313" key="2">
    <source>
        <dbReference type="EMBL" id="KAJ8403287.1"/>
    </source>
</evidence>
<gene>
    <name evidence="2" type="ORF">AAFF_G00355040</name>
</gene>
<feature type="compositionally biased region" description="Polar residues" evidence="1">
    <location>
        <begin position="12"/>
        <end position="42"/>
    </location>
</feature>
<organism evidence="2 3">
    <name type="scientific">Aldrovandia affinis</name>
    <dbReference type="NCBI Taxonomy" id="143900"/>
    <lineage>
        <taxon>Eukaryota</taxon>
        <taxon>Metazoa</taxon>
        <taxon>Chordata</taxon>
        <taxon>Craniata</taxon>
        <taxon>Vertebrata</taxon>
        <taxon>Euteleostomi</taxon>
        <taxon>Actinopterygii</taxon>
        <taxon>Neopterygii</taxon>
        <taxon>Teleostei</taxon>
        <taxon>Notacanthiformes</taxon>
        <taxon>Halosauridae</taxon>
        <taxon>Aldrovandia</taxon>
    </lineage>
</organism>
<evidence type="ECO:0000256" key="1">
    <source>
        <dbReference type="SAM" id="MobiDB-lite"/>
    </source>
</evidence>
<dbReference type="Proteomes" id="UP001221898">
    <property type="component" value="Unassembled WGS sequence"/>
</dbReference>
<dbReference type="AlphaFoldDB" id="A0AAD7WNC6"/>
<comment type="caution">
    <text evidence="2">The sequence shown here is derived from an EMBL/GenBank/DDBJ whole genome shotgun (WGS) entry which is preliminary data.</text>
</comment>
<proteinExistence type="predicted"/>
<keyword evidence="3" id="KW-1185">Reference proteome</keyword>
<evidence type="ECO:0000313" key="3">
    <source>
        <dbReference type="Proteomes" id="UP001221898"/>
    </source>
</evidence>
<name>A0AAD7WNC6_9TELE</name>